<dbReference type="InterPro" id="IPR027417">
    <property type="entry name" value="P-loop_NTPase"/>
</dbReference>
<evidence type="ECO:0000256" key="1">
    <source>
        <dbReference type="SAM" id="MobiDB-lite"/>
    </source>
</evidence>
<dbReference type="SUPFAM" id="SSF52540">
    <property type="entry name" value="P-loop containing nucleoside triphosphate hydrolases"/>
    <property type="match status" value="1"/>
</dbReference>
<dbReference type="Proteomes" id="UP001210169">
    <property type="component" value="Chromosome"/>
</dbReference>
<feature type="region of interest" description="Disordered" evidence="1">
    <location>
        <begin position="1"/>
        <end position="24"/>
    </location>
</feature>
<dbReference type="InterPro" id="IPR002586">
    <property type="entry name" value="CobQ/CobB/MinD/ParA_Nub-bd_dom"/>
</dbReference>
<dbReference type="PANTHER" id="PTHR13696">
    <property type="entry name" value="P-LOOP CONTAINING NUCLEOSIDE TRIPHOSPHATE HYDROLASE"/>
    <property type="match status" value="1"/>
</dbReference>
<dbReference type="CDD" id="cd02042">
    <property type="entry name" value="ParAB_family"/>
    <property type="match status" value="1"/>
</dbReference>
<reference evidence="3 4" key="1">
    <citation type="submission" date="2022-12" db="EMBL/GenBank/DDBJ databases">
        <authorList>
            <person name="Ruckert C."/>
            <person name="Busche T."/>
            <person name="Kalinowski J."/>
            <person name="Wittmann C."/>
        </authorList>
    </citation>
    <scope>NUCLEOTIDE SEQUENCE [LARGE SCALE GENOMIC DNA]</scope>
    <source>
        <strain evidence="3 4">DSM 40276</strain>
    </source>
</reference>
<gene>
    <name evidence="3" type="ORF">STRNI_001123</name>
</gene>
<feature type="domain" description="CobQ/CobB/MinD/ParA nucleotide binding" evidence="2">
    <location>
        <begin position="60"/>
        <end position="232"/>
    </location>
</feature>
<protein>
    <submittedName>
        <fullName evidence="3">ParA family protein</fullName>
    </submittedName>
</protein>
<evidence type="ECO:0000259" key="2">
    <source>
        <dbReference type="Pfam" id="PF01656"/>
    </source>
</evidence>
<dbReference type="EMBL" id="CP114203">
    <property type="protein sequence ID" value="WAU03025.1"/>
    <property type="molecule type" value="Genomic_DNA"/>
</dbReference>
<dbReference type="InterPro" id="IPR050678">
    <property type="entry name" value="DNA_Partitioning_ATPase"/>
</dbReference>
<sequence length="265" mass="28842">MPSSEGQERVTGGARGRPRPQPGVQRFSLLAGEPRDHAVVPTENGRSRPLLSSLVPLSCAFVNLKPGVGKTTSAVWLAHALYESGMSPLLVDGDPAASALRWSELANGFPFPVIALPVGDVHRRVNDFLGDRQAVVLDAPQLEDHPRIARSIMRYADEWIVPVTPAPIELDRMAPILGEMADVQSLRAEPARSAVLLNRTNRPDATRTGPDADAREALTERGFEVLDTHIARLDLYAQSFGNPVQAKGSAYMDFAEELIKRQDEA</sequence>
<accession>A0ABY7IWI1</accession>
<name>A0ABY7IWI1_STRNI</name>
<proteinExistence type="predicted"/>
<organism evidence="3 4">
    <name type="scientific">Streptomyces nigrescens</name>
    <dbReference type="NCBI Taxonomy" id="1920"/>
    <lineage>
        <taxon>Bacteria</taxon>
        <taxon>Bacillati</taxon>
        <taxon>Actinomycetota</taxon>
        <taxon>Actinomycetes</taxon>
        <taxon>Kitasatosporales</taxon>
        <taxon>Streptomycetaceae</taxon>
        <taxon>Streptomyces</taxon>
    </lineage>
</organism>
<dbReference type="Pfam" id="PF01656">
    <property type="entry name" value="CbiA"/>
    <property type="match status" value="1"/>
</dbReference>
<evidence type="ECO:0000313" key="4">
    <source>
        <dbReference type="Proteomes" id="UP001210169"/>
    </source>
</evidence>
<dbReference type="PANTHER" id="PTHR13696:SF99">
    <property type="entry name" value="COBYRINIC ACID AC-DIAMIDE SYNTHASE"/>
    <property type="match status" value="1"/>
</dbReference>
<evidence type="ECO:0000313" key="3">
    <source>
        <dbReference type="EMBL" id="WAU03025.1"/>
    </source>
</evidence>
<dbReference type="Gene3D" id="3.40.50.300">
    <property type="entry name" value="P-loop containing nucleotide triphosphate hydrolases"/>
    <property type="match status" value="1"/>
</dbReference>
<keyword evidence="4" id="KW-1185">Reference proteome</keyword>